<dbReference type="PANTHER" id="PTHR44103">
    <property type="entry name" value="PROPROTEIN CONVERTASE P"/>
    <property type="match status" value="1"/>
</dbReference>
<evidence type="ECO:0000313" key="3">
    <source>
        <dbReference type="EMBL" id="MBR8829411.1"/>
    </source>
</evidence>
<accession>A0A941GU37</accession>
<dbReference type="Pfam" id="PF13517">
    <property type="entry name" value="FG-GAP_3"/>
    <property type="match status" value="4"/>
</dbReference>
<dbReference type="PANTHER" id="PTHR44103:SF1">
    <property type="entry name" value="PROPROTEIN CONVERTASE P"/>
    <property type="match status" value="1"/>
</dbReference>
<organism evidence="3 4">
    <name type="scientific">Gomphosphaeria aponina SAG 52.96 = DSM 107014</name>
    <dbReference type="NCBI Taxonomy" id="1521640"/>
    <lineage>
        <taxon>Bacteria</taxon>
        <taxon>Bacillati</taxon>
        <taxon>Cyanobacteriota</taxon>
        <taxon>Cyanophyceae</taxon>
        <taxon>Oscillatoriophycideae</taxon>
        <taxon>Chroococcales</taxon>
        <taxon>Gomphosphaeriaceae</taxon>
        <taxon>Gomphosphaeria</taxon>
    </lineage>
</organism>
<dbReference type="Gene3D" id="2.60.40.3440">
    <property type="match status" value="1"/>
</dbReference>
<dbReference type="InterPro" id="IPR028994">
    <property type="entry name" value="Integrin_alpha_N"/>
</dbReference>
<dbReference type="Gene3D" id="2.130.10.130">
    <property type="entry name" value="Integrin alpha, N-terminal"/>
    <property type="match status" value="2"/>
</dbReference>
<gene>
    <name evidence="3" type="ORF">DSM107014_16190</name>
</gene>
<dbReference type="Pfam" id="PF17963">
    <property type="entry name" value="Big_9"/>
    <property type="match status" value="1"/>
</dbReference>
<name>A0A941GU37_9CHRO</name>
<dbReference type="Proteomes" id="UP000767446">
    <property type="component" value="Unassembled WGS sequence"/>
</dbReference>
<protein>
    <submittedName>
        <fullName evidence="3">VCBS repeat-containing protein</fullName>
    </submittedName>
</protein>
<dbReference type="EMBL" id="JADQBC010000133">
    <property type="protein sequence ID" value="MBR8829411.1"/>
    <property type="molecule type" value="Genomic_DNA"/>
</dbReference>
<sequence length="753" mass="81146">MLFSLQWKQRTQSNQILLKLAMANPVFIKQDKILNPFNGVDVGAFASPVFGDLNGDGEDDVLIGNQPGKLQSFRKDGDGFTKEKSTDNPLNGVDVGSNAAPAMGDLDGDGDEDVFIGNSKGILEYFRNDGDSFSEQKGADNPFNGVAVGANATPTRVDLDGDGDEDVLIGNSYGTLQYFRNDEDSFTEVTGSENPFEGINIGAAISPTIFDGDGDGDEDVILGNQKGKLKYFRNDGGSFTQQKGDDNPFQGIKVGKAAAPTVFEIDDDGDKDLLVGNEKGQLKYLENLTIDVNDPPIATNESIGIADNNPTTIDVLKNDADPEGEAISLIEFAANTTGGTVERDENETPEDLTDDQLIYTPPTDFSPNESDSFTYTIADPNNQTATATVNVFAIPIFVERDNELNPFNDIDVGGYANPAFGDLDGDNDLDLLIGDDHRSIQYFRNDAGTFTEVSGSDNPFDGMDIAREPSLVINDLDGDGDGDVLVGDEYGNLKYFRNYSGTFVQITGTDNPFEDINVSRDASPALGDLDGDGDNDLLVGDFFGDLSYFRNDGGEFIELTGNNNPFRGINVSRDASPTIVDLNGDGNDDVVIGNDFGKLKYFQNDQGTFSQLKGDKPFKELDGGEEASPVMIDLDGDGDDDLIVGVVDGTLKYFENNPLQTFSSNTEVETFVLGDSTESFYDNKGNEDYSLIENFDSSQDIIQLKGTAAEYQLGTSPSGLPEGTAIFLNGTELMGIVQGVDDLTFESDSFIFV</sequence>
<evidence type="ECO:0000256" key="2">
    <source>
        <dbReference type="SAM" id="MobiDB-lite"/>
    </source>
</evidence>
<evidence type="ECO:0000313" key="4">
    <source>
        <dbReference type="Proteomes" id="UP000767446"/>
    </source>
</evidence>
<dbReference type="SUPFAM" id="SSF69318">
    <property type="entry name" value="Integrin alpha N-terminal domain"/>
    <property type="match status" value="2"/>
</dbReference>
<evidence type="ECO:0000256" key="1">
    <source>
        <dbReference type="ARBA" id="ARBA00022729"/>
    </source>
</evidence>
<reference evidence="3" key="1">
    <citation type="submission" date="2021-02" db="EMBL/GenBank/DDBJ databases">
        <title>Metagenome analyses of Stigonema ocellatum DSM 106950, Chlorogloea purpurea SAG 13.99 and Gomphosphaeria aponina DSM 107014.</title>
        <authorList>
            <person name="Marter P."/>
            <person name="Huang S."/>
        </authorList>
    </citation>
    <scope>NUCLEOTIDE SEQUENCE</scope>
    <source>
        <strain evidence="3">JP213</strain>
    </source>
</reference>
<feature type="compositionally biased region" description="Basic and acidic residues" evidence="2">
    <location>
        <begin position="74"/>
        <end position="86"/>
    </location>
</feature>
<comment type="caution">
    <text evidence="3">The sequence shown here is derived from an EMBL/GenBank/DDBJ whole genome shotgun (WGS) entry which is preliminary data.</text>
</comment>
<dbReference type="InterPro" id="IPR013517">
    <property type="entry name" value="FG-GAP"/>
</dbReference>
<keyword evidence="1" id="KW-0732">Signal</keyword>
<proteinExistence type="predicted"/>
<dbReference type="AlphaFoldDB" id="A0A941GU37"/>
<feature type="region of interest" description="Disordered" evidence="2">
    <location>
        <begin position="74"/>
        <end position="93"/>
    </location>
</feature>